<evidence type="ECO:0000313" key="5">
    <source>
        <dbReference type="Proteomes" id="UP000556436"/>
    </source>
</evidence>
<dbReference type="InterPro" id="IPR000182">
    <property type="entry name" value="GNAT_dom"/>
</dbReference>
<feature type="domain" description="N-acetyltransferase" evidence="3">
    <location>
        <begin position="3"/>
        <end position="183"/>
    </location>
</feature>
<evidence type="ECO:0000313" key="4">
    <source>
        <dbReference type="EMBL" id="MBB4888495.1"/>
    </source>
</evidence>
<dbReference type="AlphaFoldDB" id="A0A7W7LE09"/>
<name>A0A7W7LE09_STRNE</name>
<dbReference type="RefSeq" id="WP_184736170.1">
    <property type="nucleotide sequence ID" value="NZ_BMRW01000003.1"/>
</dbReference>
<dbReference type="InterPro" id="IPR016181">
    <property type="entry name" value="Acyl_CoA_acyltransferase"/>
</dbReference>
<dbReference type="CDD" id="cd04301">
    <property type="entry name" value="NAT_SF"/>
    <property type="match status" value="1"/>
</dbReference>
<dbReference type="PROSITE" id="PS51186">
    <property type="entry name" value="GNAT"/>
    <property type="match status" value="1"/>
</dbReference>
<accession>A0A7W7LE09</accession>
<evidence type="ECO:0000256" key="1">
    <source>
        <dbReference type="ARBA" id="ARBA00022679"/>
    </source>
</evidence>
<dbReference type="EMBL" id="JACHJG010000010">
    <property type="protein sequence ID" value="MBB4888495.1"/>
    <property type="molecule type" value="Genomic_DNA"/>
</dbReference>
<dbReference type="Pfam" id="PF00583">
    <property type="entry name" value="Acetyltransf_1"/>
    <property type="match status" value="1"/>
</dbReference>
<proteinExistence type="predicted"/>
<evidence type="ECO:0000256" key="2">
    <source>
        <dbReference type="ARBA" id="ARBA00023315"/>
    </source>
</evidence>
<comment type="caution">
    <text evidence="4">The sequence shown here is derived from an EMBL/GenBank/DDBJ whole genome shotgun (WGS) entry which is preliminary data.</text>
</comment>
<reference evidence="4 5" key="1">
    <citation type="submission" date="2020-08" db="EMBL/GenBank/DDBJ databases">
        <title>Genomic Encyclopedia of Type Strains, Phase III (KMG-III): the genomes of soil and plant-associated and newly described type strains.</title>
        <authorList>
            <person name="Whitman W."/>
        </authorList>
    </citation>
    <scope>NUCLEOTIDE SEQUENCE [LARGE SCALE GENOMIC DNA]</scope>
    <source>
        <strain evidence="4 5">CECT 3265</strain>
    </source>
</reference>
<dbReference type="PANTHER" id="PTHR43420">
    <property type="entry name" value="ACETYLTRANSFERASE"/>
    <property type="match status" value="1"/>
</dbReference>
<dbReference type="GO" id="GO:0016747">
    <property type="term" value="F:acyltransferase activity, transferring groups other than amino-acyl groups"/>
    <property type="evidence" value="ECO:0007669"/>
    <property type="project" value="InterPro"/>
</dbReference>
<dbReference type="Proteomes" id="UP000556436">
    <property type="component" value="Unassembled WGS sequence"/>
</dbReference>
<protein>
    <submittedName>
        <fullName evidence="4">RimJ/RimL family protein N-acetyltransferase</fullName>
    </submittedName>
</protein>
<gene>
    <name evidence="4" type="ORF">FHS38_004566</name>
</gene>
<dbReference type="PANTHER" id="PTHR43420:SF44">
    <property type="entry name" value="ACETYLTRANSFERASE YPEA"/>
    <property type="match status" value="1"/>
</dbReference>
<dbReference type="InterPro" id="IPR050680">
    <property type="entry name" value="YpeA/RimI_acetyltransf"/>
</dbReference>
<keyword evidence="5" id="KW-1185">Reference proteome</keyword>
<keyword evidence="1 4" id="KW-0808">Transferase</keyword>
<sequence length="185" mass="19888">MEHLIRTVRAGEWAKVKELRLAALADPVAPIAFLDTYDNAVAQPDAYWKDRADTAAEGTSVCGFVAEGPDGEWAGTVTVLVEIPGEDGVFGGGATVPQTHIVGVFVRPEHRGTGLTQALFGAALDWSWALSEPRTERVRLYVHEGNARAQALYRKLGFEPTGVVVPMPGDPSAKEYELAMARPAC</sequence>
<dbReference type="Gene3D" id="3.40.630.30">
    <property type="match status" value="1"/>
</dbReference>
<evidence type="ECO:0000259" key="3">
    <source>
        <dbReference type="PROSITE" id="PS51186"/>
    </source>
</evidence>
<keyword evidence="2" id="KW-0012">Acyltransferase</keyword>
<dbReference type="SUPFAM" id="SSF55729">
    <property type="entry name" value="Acyl-CoA N-acyltransferases (Nat)"/>
    <property type="match status" value="1"/>
</dbReference>
<organism evidence="4 5">
    <name type="scientific">Streptomyces netropsis</name>
    <name type="common">Streptoverticillium netropsis</name>
    <dbReference type="NCBI Taxonomy" id="55404"/>
    <lineage>
        <taxon>Bacteria</taxon>
        <taxon>Bacillati</taxon>
        <taxon>Actinomycetota</taxon>
        <taxon>Actinomycetes</taxon>
        <taxon>Kitasatosporales</taxon>
        <taxon>Streptomycetaceae</taxon>
        <taxon>Streptomyces</taxon>
    </lineage>
</organism>